<proteinExistence type="predicted"/>
<accession>A0A0G1U5P8</accession>
<name>A0A0G1U5P8_9BACT</name>
<sequence>MEKKNLSPKSHLELLIPDKKHKKQKEDAVPHGFTEEDIIRNEAWHGKNPATQGAELPKHRATVYSFEETRIRKTANESHNSQGTEGGEQRLLQEERTMTTVELREAREGEEQQIKEIAQRVFEGRMRGDATETIDAMLAEKGIKPWSPEAEEFMRKWDWEQAEKAFAELARNREEAVLAVNEPEPKKHIELQEYQEKYVDGKFEAFNINLKKLPQELKDEFETLTYGQRLLLAENLQQLTLGRIQEEAQDRYQKAILEATLLTSKLLGRVWQGVSKKYQIAKHEQSTALDIKQGGLAYHGELLKQLIDGTKRTGLDAVEGKGGMLELQYVEPHPLMTERQKEETKEFNRVATLYGKIPYEWSLATATSLQKQEYERVAGQFEKAKEHILRTEQGIIGDEQTLLFVADMEHKIRLNQFLNTHPDAEKQIASIESDTLWKKVIGNVATERGIYFGAGVAARTSAIGLFGAVGLPLAAVGMGGWMARKRAAEMLRDREQAARKGKRDISRDTRTVMGTASTMADKIDTLLKKIESESNEEKRAQLVALLDVRLMHTEGKVRKGAVDFGGRDHRIINQYHLSDALTRASAFLSVRDAELGTTPETFKKDIEQALRVIAQSKNEKISQAQKDYLRKQMIYGAGLGIGFFSAGRYAQEIVHAAGDLVSPSEAHASAGAGASQWEVLAHQKNTPAVFGGQDALRTTALKNINEIAIAGVHERGPIVLDIGTRGPEGAFIDELKKHPEIVERLGIKDIGGEAHDAWTEFAKQQLSNPDTLEQLKKLGYSADEKGYADMMHRIAKGKILLEERDGKLLMHMDEHTEYLKSRPKGTMLKEVIAPREAVPADIPNEPQILDELLSASTQTIPMSEEHIASENIVEEIPNPQEDAAETIRRQPSEGILSLLGSTPRPSVEVFVDGQFGLDGAEYGAIKRVKVETLLKQIPSRDEAWAIWRGDVPGKEITLPHDGIYGAVEFKKHIDLAEHIRGLHPDDAEMQGDVDAFMKAAIRNTSPNEPEQVLEAREVIGDTLPVSEVTKEGGILPDSSYVDVMPEAISVAKPIGVEDIPTVPQVLEDVSTEPQPMDAIPGVEKMIDSNRLALLEDDIYNSKMPVQKIITHYKVGNITAEDLQNFYSQKVAGGAKSSPELIDGMRTTMRHAAGEGTPQQQLMAKRTLELIIRRLQGIT</sequence>
<feature type="region of interest" description="Disordered" evidence="1">
    <location>
        <begin position="68"/>
        <end position="89"/>
    </location>
</feature>
<comment type="caution">
    <text evidence="2">The sequence shown here is derived from an EMBL/GenBank/DDBJ whole genome shotgun (WGS) entry which is preliminary data.</text>
</comment>
<evidence type="ECO:0000256" key="1">
    <source>
        <dbReference type="SAM" id="MobiDB-lite"/>
    </source>
</evidence>
<feature type="region of interest" description="Disordered" evidence="1">
    <location>
        <begin position="1"/>
        <end position="30"/>
    </location>
</feature>
<evidence type="ECO:0000313" key="2">
    <source>
        <dbReference type="EMBL" id="KKU89416.1"/>
    </source>
</evidence>
<dbReference type="EMBL" id="LCPB01000014">
    <property type="protein sequence ID" value="KKU89416.1"/>
    <property type="molecule type" value="Genomic_DNA"/>
</dbReference>
<dbReference type="Proteomes" id="UP000033882">
    <property type="component" value="Unassembled WGS sequence"/>
</dbReference>
<gene>
    <name evidence="2" type="ORF">UY19_C0014G0016</name>
</gene>
<dbReference type="AlphaFoldDB" id="A0A0G1U5P8"/>
<protein>
    <submittedName>
        <fullName evidence="2">Uncharacterized protein</fullName>
    </submittedName>
</protein>
<reference evidence="2 3" key="1">
    <citation type="journal article" date="2015" name="Nature">
        <title>rRNA introns, odd ribosomes, and small enigmatic genomes across a large radiation of phyla.</title>
        <authorList>
            <person name="Brown C.T."/>
            <person name="Hug L.A."/>
            <person name="Thomas B.C."/>
            <person name="Sharon I."/>
            <person name="Castelle C.J."/>
            <person name="Singh A."/>
            <person name="Wilkins M.J."/>
            <person name="Williams K.H."/>
            <person name="Banfield J.F."/>
        </authorList>
    </citation>
    <scope>NUCLEOTIDE SEQUENCE [LARGE SCALE GENOMIC DNA]</scope>
</reference>
<organism evidence="2 3">
    <name type="scientific">Candidatus Wolfebacteria bacterium GW2011_GWA2_47_9b</name>
    <dbReference type="NCBI Taxonomy" id="1619005"/>
    <lineage>
        <taxon>Bacteria</taxon>
        <taxon>Candidatus Wolfeibacteriota</taxon>
    </lineage>
</organism>
<evidence type="ECO:0000313" key="3">
    <source>
        <dbReference type="Proteomes" id="UP000033882"/>
    </source>
</evidence>